<organism evidence="1 2">
    <name type="scientific">Purpureocillium lilacinum</name>
    <name type="common">Paecilomyces lilacinus</name>
    <dbReference type="NCBI Taxonomy" id="33203"/>
    <lineage>
        <taxon>Eukaryota</taxon>
        <taxon>Fungi</taxon>
        <taxon>Dikarya</taxon>
        <taxon>Ascomycota</taxon>
        <taxon>Pezizomycotina</taxon>
        <taxon>Sordariomycetes</taxon>
        <taxon>Hypocreomycetidae</taxon>
        <taxon>Hypocreales</taxon>
        <taxon>Ophiocordycipitaceae</taxon>
        <taxon>Purpureocillium</taxon>
    </lineage>
</organism>
<dbReference type="AlphaFoldDB" id="A0A2U3EBZ9"/>
<dbReference type="Proteomes" id="UP000245956">
    <property type="component" value="Unassembled WGS sequence"/>
</dbReference>
<comment type="caution">
    <text evidence="1">The sequence shown here is derived from an EMBL/GenBank/DDBJ whole genome shotgun (WGS) entry which is preliminary data.</text>
</comment>
<protein>
    <submittedName>
        <fullName evidence="1">Uncharacterized protein</fullName>
    </submittedName>
</protein>
<accession>A0A2U3EBZ9</accession>
<reference evidence="1 2" key="1">
    <citation type="journal article" date="2016" name="Front. Microbiol.">
        <title>Genome and transcriptome sequences reveal the specific parasitism of the nematophagous Purpureocillium lilacinum 36-1.</title>
        <authorList>
            <person name="Xie J."/>
            <person name="Li S."/>
            <person name="Mo C."/>
            <person name="Xiao X."/>
            <person name="Peng D."/>
            <person name="Wang G."/>
            <person name="Xiao Y."/>
        </authorList>
    </citation>
    <scope>NUCLEOTIDE SEQUENCE [LARGE SCALE GENOMIC DNA]</scope>
    <source>
        <strain evidence="1 2">36-1</strain>
    </source>
</reference>
<evidence type="ECO:0000313" key="2">
    <source>
        <dbReference type="Proteomes" id="UP000245956"/>
    </source>
</evidence>
<proteinExistence type="predicted"/>
<sequence>MACASGFWLPWRFRRDELELLEPSDTSKQSSAISGLQNTPGGAMACATVGAADGSREGFLLSVDGRRWRRPGADGVPPSPGCEAFASRVALACSGMTRQCESSPRVAYSTRAELARVWPRRAPVTRERRARDPHAWSPKLQRFVFGLVGERREQDTQRGAVTCARSGSRINQTVHARRLQMPSDSRKDELHGLASITGTGRSAINSALASNTLFAIHPSILFSCLNSATVARVWRRFAPDRHARGGGGALDLCAPVHPCLFCLNARRVEYSAVCFSRSGPLGEPRGPVQPDTLRWALGDELGRSPLKPARIGAWERPILSLRLSAGPEAPDVMIVCDDARGIPSHECAAPAAAAPMLRSAGTLAQLGLHNAFQHGGQSQSQSLKIWQRWRRSLALEQGIVHGDGLQLPA</sequence>
<evidence type="ECO:0000313" key="1">
    <source>
        <dbReference type="EMBL" id="PWI72036.1"/>
    </source>
</evidence>
<gene>
    <name evidence="1" type="ORF">PCL_10659</name>
</gene>
<name>A0A2U3EBZ9_PURLI</name>
<dbReference type="EMBL" id="LCWV01000006">
    <property type="protein sequence ID" value="PWI72036.1"/>
    <property type="molecule type" value="Genomic_DNA"/>
</dbReference>